<proteinExistence type="predicted"/>
<dbReference type="CDD" id="cd13179">
    <property type="entry name" value="RanBD_RanBP1"/>
    <property type="match status" value="1"/>
</dbReference>
<feature type="domain" description="RanBD1" evidence="2">
    <location>
        <begin position="17"/>
        <end position="154"/>
    </location>
</feature>
<keyword evidence="4" id="KW-1185">Reference proteome</keyword>
<dbReference type="GO" id="GO:0005737">
    <property type="term" value="C:cytoplasm"/>
    <property type="evidence" value="ECO:0007669"/>
    <property type="project" value="TreeGrafter"/>
</dbReference>
<feature type="compositionally biased region" description="Basic and acidic residues" evidence="1">
    <location>
        <begin position="1"/>
        <end position="17"/>
    </location>
</feature>
<feature type="region of interest" description="Disordered" evidence="1">
    <location>
        <begin position="1"/>
        <end position="21"/>
    </location>
</feature>
<dbReference type="InterPro" id="IPR045256">
    <property type="entry name" value="RanBP1_RanBD"/>
</dbReference>
<dbReference type="Gene3D" id="2.30.29.30">
    <property type="entry name" value="Pleckstrin-homology domain (PH domain)/Phosphotyrosine-binding domain (PTB)"/>
    <property type="match status" value="1"/>
</dbReference>
<reference evidence="3" key="1">
    <citation type="journal article" date="2023" name="BMC Genomics">
        <title>Chromosome-level genome assemblies of Cutaneotrichosporon spp. (Trichosporonales, Basidiomycota) reveal imbalanced evolution between nucleotide sequences and chromosome synteny.</title>
        <authorList>
            <person name="Kobayashi Y."/>
            <person name="Kayamori A."/>
            <person name="Aoki K."/>
            <person name="Shiwa Y."/>
            <person name="Matsutani M."/>
            <person name="Fujita N."/>
            <person name="Sugita T."/>
            <person name="Iwasaki W."/>
            <person name="Tanaka N."/>
            <person name="Takashima M."/>
        </authorList>
    </citation>
    <scope>NUCLEOTIDE SEQUENCE</scope>
    <source>
        <strain evidence="3">HIS019</strain>
    </source>
</reference>
<dbReference type="GeneID" id="85492999"/>
<feature type="region of interest" description="Disordered" evidence="1">
    <location>
        <begin position="148"/>
        <end position="194"/>
    </location>
</feature>
<dbReference type="PANTHER" id="PTHR23138">
    <property type="entry name" value="RAN BINDING PROTEIN"/>
    <property type="match status" value="1"/>
</dbReference>
<organism evidence="3 4">
    <name type="scientific">Cutaneotrichosporon cavernicola</name>
    <dbReference type="NCBI Taxonomy" id="279322"/>
    <lineage>
        <taxon>Eukaryota</taxon>
        <taxon>Fungi</taxon>
        <taxon>Dikarya</taxon>
        <taxon>Basidiomycota</taxon>
        <taxon>Agaricomycotina</taxon>
        <taxon>Tremellomycetes</taxon>
        <taxon>Trichosporonales</taxon>
        <taxon>Trichosporonaceae</taxon>
        <taxon>Cutaneotrichosporon</taxon>
    </lineage>
</organism>
<feature type="compositionally biased region" description="Basic and acidic residues" evidence="1">
    <location>
        <begin position="153"/>
        <end position="194"/>
    </location>
</feature>
<dbReference type="KEGG" id="ccac:CcaHIS019_0204900"/>
<evidence type="ECO:0000256" key="1">
    <source>
        <dbReference type="SAM" id="MobiDB-lite"/>
    </source>
</evidence>
<dbReference type="SUPFAM" id="SSF50729">
    <property type="entry name" value="PH domain-like"/>
    <property type="match status" value="1"/>
</dbReference>
<dbReference type="SMART" id="SM00160">
    <property type="entry name" value="RanBD"/>
    <property type="match status" value="1"/>
</dbReference>
<evidence type="ECO:0000259" key="2">
    <source>
        <dbReference type="PROSITE" id="PS50196"/>
    </source>
</evidence>
<dbReference type="InterPro" id="IPR045255">
    <property type="entry name" value="RanBP1-like"/>
</dbReference>
<dbReference type="PANTHER" id="PTHR23138:SF87">
    <property type="entry name" value="E3 SUMO-PROTEIN LIGASE RANBP2"/>
    <property type="match status" value="1"/>
</dbReference>
<gene>
    <name evidence="3" type="primary">sbp1</name>
    <name evidence="3" type="ORF">CcaverHIS019_0204900</name>
</gene>
<evidence type="ECO:0000313" key="3">
    <source>
        <dbReference type="EMBL" id="BEI89128.1"/>
    </source>
</evidence>
<dbReference type="PROSITE" id="PS50196">
    <property type="entry name" value="RANBD1"/>
    <property type="match status" value="1"/>
</dbReference>
<dbReference type="InterPro" id="IPR000156">
    <property type="entry name" value="Ran_bind_dom"/>
</dbReference>
<dbReference type="GO" id="GO:0006913">
    <property type="term" value="P:nucleocytoplasmic transport"/>
    <property type="evidence" value="ECO:0007669"/>
    <property type="project" value="InterPro"/>
</dbReference>
<dbReference type="GO" id="GO:0005643">
    <property type="term" value="C:nuclear pore"/>
    <property type="evidence" value="ECO:0007669"/>
    <property type="project" value="TreeGrafter"/>
</dbReference>
<dbReference type="Proteomes" id="UP001233271">
    <property type="component" value="Chromosome 2"/>
</dbReference>
<accession>A0AA48IFE7</accession>
<dbReference type="Pfam" id="PF00638">
    <property type="entry name" value="Ran_BP1"/>
    <property type="match status" value="1"/>
</dbReference>
<dbReference type="GO" id="GO:0005096">
    <property type="term" value="F:GTPase activator activity"/>
    <property type="evidence" value="ECO:0007669"/>
    <property type="project" value="TreeGrafter"/>
</dbReference>
<dbReference type="FunFam" id="2.30.29.30:FF:000018">
    <property type="entry name" value="E3 SUMO-protein ligase RanBP2"/>
    <property type="match status" value="1"/>
</dbReference>
<dbReference type="AlphaFoldDB" id="A0AA48IFE7"/>
<dbReference type="InterPro" id="IPR011993">
    <property type="entry name" value="PH-like_dom_sf"/>
</dbReference>
<name>A0AA48IFE7_9TREE</name>
<dbReference type="EMBL" id="AP028213">
    <property type="protein sequence ID" value="BEI89128.1"/>
    <property type="molecule type" value="Genomic_DNA"/>
</dbReference>
<dbReference type="RefSeq" id="XP_060454394.1">
    <property type="nucleotide sequence ID" value="XM_060597507.1"/>
</dbReference>
<protein>
    <recommendedName>
        <fullName evidence="2">RanBD1 domain-containing protein</fullName>
    </recommendedName>
</protein>
<evidence type="ECO:0000313" key="4">
    <source>
        <dbReference type="Proteomes" id="UP001233271"/>
    </source>
</evidence>
<sequence length="194" mass="21709">MADTEPKPAAAEEHDPQFEPVVRLTETVETKTGEDEEDVVFKMRAKLFRFNKEDSEWKERGTGDVRLLKHKATGKTRVLMRRDKTLKVCANHTISADMKLAPNVGSDRSWVWNATADVSDGAPSADLLAIRFANSENANLFKKAFEEAQESNKAVEDKDESKAEDKDEAKDEKPAEEAKADEPKADAKEETKAE</sequence>